<dbReference type="OrthoDB" id="3200163at2759"/>
<sequence length="582" mass="65406">MAEILGVISSGVSIGSLVGQIASSVMKLKSYIDLVKDAPEDIRILVDEIEDLQLLISDIEDDRARNPHTDLLLESSSASRCLAHCRRGVERLQHVVDAMAVDFRSMKPMRRTRAAASVIWKRDTVEKYKAQSLIELQPDIITSRVTRFIEREAANRASINHSAPSTTIEVQECRSGRAWEFEIFNSQQGWQFSMRIYAIVSSDSLVVRYTKEGDIEGLRRLFSLGQASPYTICMGAELGGSHSSMPLLRIGAEEANYELCEFLINQGADPAFNPHPHSSWSTIQSFAVNAICRQPPPANFCSLANLLGSRSEVSLSEIKNYRGPVSAFSVLLKYMDTPIGELPIDFRCDLAISLAQDPYFNSPELFLVALDCNPSFPPAMNYQSRNGITLLHAAVGALGILSARITKILPFPRRYADYELWISGWKSIIQQLVTSGANLHITAPPAILRYFGLGLVQATPLWHMFFMLCYIPKYESVWINPQNAMNAWISTLSNCGVDLIEYGLRERQNWNSVAISMELSPTGPRYLHSDYYFGQRRLISFDYGQSPKEWILWENEPTDEFAGEFWSMIGGKEEIMPGTWID</sequence>
<dbReference type="Proteomes" id="UP000184330">
    <property type="component" value="Unassembled WGS sequence"/>
</dbReference>
<evidence type="ECO:0008006" key="3">
    <source>
        <dbReference type="Google" id="ProtNLM"/>
    </source>
</evidence>
<proteinExistence type="predicted"/>
<organism evidence="1 2">
    <name type="scientific">Phialocephala subalpina</name>
    <dbReference type="NCBI Taxonomy" id="576137"/>
    <lineage>
        <taxon>Eukaryota</taxon>
        <taxon>Fungi</taxon>
        <taxon>Dikarya</taxon>
        <taxon>Ascomycota</taxon>
        <taxon>Pezizomycotina</taxon>
        <taxon>Leotiomycetes</taxon>
        <taxon>Helotiales</taxon>
        <taxon>Mollisiaceae</taxon>
        <taxon>Phialocephala</taxon>
        <taxon>Phialocephala fortinii species complex</taxon>
    </lineage>
</organism>
<evidence type="ECO:0000313" key="1">
    <source>
        <dbReference type="EMBL" id="CZR56869.1"/>
    </source>
</evidence>
<gene>
    <name evidence="1" type="ORF">PAC_06758</name>
</gene>
<keyword evidence="2" id="KW-1185">Reference proteome</keyword>
<evidence type="ECO:0000313" key="2">
    <source>
        <dbReference type="Proteomes" id="UP000184330"/>
    </source>
</evidence>
<dbReference type="AlphaFoldDB" id="A0A1L7WVR0"/>
<protein>
    <recommendedName>
        <fullName evidence="3">Fungal N-terminal domain-containing protein</fullName>
    </recommendedName>
</protein>
<name>A0A1L7WVR0_9HELO</name>
<accession>A0A1L7WVR0</accession>
<reference evidence="1 2" key="1">
    <citation type="submission" date="2016-03" db="EMBL/GenBank/DDBJ databases">
        <authorList>
            <person name="Ploux O."/>
        </authorList>
    </citation>
    <scope>NUCLEOTIDE SEQUENCE [LARGE SCALE GENOMIC DNA]</scope>
    <source>
        <strain evidence="1 2">UAMH 11012</strain>
    </source>
</reference>
<dbReference type="EMBL" id="FJOG01000009">
    <property type="protein sequence ID" value="CZR56869.1"/>
    <property type="molecule type" value="Genomic_DNA"/>
</dbReference>